<protein>
    <submittedName>
        <fullName evidence="4">Reverse transcriptase domain-containing protein</fullName>
    </submittedName>
</protein>
<dbReference type="Gene3D" id="3.30.70.270">
    <property type="match status" value="1"/>
</dbReference>
<evidence type="ECO:0000313" key="4">
    <source>
        <dbReference type="WBParaSite" id="BTMF_0000146301-mRNA-1"/>
    </source>
</evidence>
<dbReference type="PROSITE" id="PS50878">
    <property type="entry name" value="RT_POL"/>
    <property type="match status" value="1"/>
</dbReference>
<accession>A0A0R3Q573</accession>
<dbReference type="InterPro" id="IPR043502">
    <property type="entry name" value="DNA/RNA_pol_sf"/>
</dbReference>
<dbReference type="Pfam" id="PF00078">
    <property type="entry name" value="RVT_1"/>
    <property type="match status" value="1"/>
</dbReference>
<dbReference type="Proteomes" id="UP000280834">
    <property type="component" value="Unassembled WGS sequence"/>
</dbReference>
<dbReference type="AlphaFoldDB" id="A0A0R3Q573"/>
<dbReference type="SUPFAM" id="SSF56672">
    <property type="entry name" value="DNA/RNA polymerases"/>
    <property type="match status" value="1"/>
</dbReference>
<evidence type="ECO:0000313" key="2">
    <source>
        <dbReference type="EMBL" id="VDO08661.1"/>
    </source>
</evidence>
<feature type="domain" description="Reverse transcriptase" evidence="1">
    <location>
        <begin position="108"/>
        <end position="374"/>
    </location>
</feature>
<dbReference type="CDD" id="cd01650">
    <property type="entry name" value="RT_nLTR_like"/>
    <property type="match status" value="1"/>
</dbReference>
<dbReference type="InterPro" id="IPR043128">
    <property type="entry name" value="Rev_trsase/Diguanyl_cyclase"/>
</dbReference>
<dbReference type="InterPro" id="IPR000477">
    <property type="entry name" value="RT_dom"/>
</dbReference>
<proteinExistence type="predicted"/>
<dbReference type="STRING" id="42155.A0A0R3Q573"/>
<dbReference type="WBParaSite" id="BTMF_0000146301-mRNA-1">
    <property type="protein sequence ID" value="BTMF_0000146301-mRNA-1"/>
    <property type="gene ID" value="BTMF_0000146301"/>
</dbReference>
<organism evidence="4">
    <name type="scientific">Brugia timori</name>
    <dbReference type="NCBI Taxonomy" id="42155"/>
    <lineage>
        <taxon>Eukaryota</taxon>
        <taxon>Metazoa</taxon>
        <taxon>Ecdysozoa</taxon>
        <taxon>Nematoda</taxon>
        <taxon>Chromadorea</taxon>
        <taxon>Rhabditida</taxon>
        <taxon>Spirurina</taxon>
        <taxon>Spiruromorpha</taxon>
        <taxon>Filarioidea</taxon>
        <taxon>Onchocercidae</taxon>
        <taxon>Brugia</taxon>
    </lineage>
</organism>
<evidence type="ECO:0000313" key="3">
    <source>
        <dbReference type="Proteomes" id="UP000280834"/>
    </source>
</evidence>
<keyword evidence="3" id="KW-1185">Reference proteome</keyword>
<sequence length="564" mass="66646">MKKALNPGLYWTNYFENDEGQKIYNRKELNKLVTDYYSKLYADDATTNSELAEIENMEEEPYFLEREIETIINQLKPDKSPGHDGITNEHIKAGGRKLITLLTKLFNRILKTGTIPTEWKRSNIIILHKKGDRHKIGNYRPITLSLTIAKIFSKLIETRIQKLLIEHQPIEQAGFRKTFSTIDHLQSINQIIEKSTEYQITLYIALIDYNKAFDSLKHQFMLRALKNQGIPEKLVRIIEELYRGLKARIMTDEEGEYFEINKGVKQGDPLSPILFNSSLEEIFRNLNWEEKGLDVNGKKLTNLRFADDVILFANSEEELTVMINELSQQSVTAGLTMNAKKTKILTNKTNQKTITINGNKIDITEDATYLGQTISFTNRTDKEVNTRVTKAWAKYWSLRNIFKGPFNIYHKCQIFNMCIIPTLTYGCQTWTLKKNILEKIRVTQNAMERSMLNVRIKDKIRIEKIKRKLKFNEDAIRYVRRQKWGWAGHITRLNDDRWTYLTTFWQPRNGKRRRGKQKKRWKEDFENFLRHKTFDRIAQNRKEWERLQETFALYGPENLWHGSR</sequence>
<name>A0A0R3Q573_9BILA</name>
<reference evidence="2 3" key="2">
    <citation type="submission" date="2018-11" db="EMBL/GenBank/DDBJ databases">
        <authorList>
            <consortium name="Pathogen Informatics"/>
        </authorList>
    </citation>
    <scope>NUCLEOTIDE SEQUENCE [LARGE SCALE GENOMIC DNA]</scope>
</reference>
<evidence type="ECO:0000259" key="1">
    <source>
        <dbReference type="PROSITE" id="PS50878"/>
    </source>
</evidence>
<dbReference type="PANTHER" id="PTHR47027:SF20">
    <property type="entry name" value="REVERSE TRANSCRIPTASE-LIKE PROTEIN WITH RNA-DIRECTED DNA POLYMERASE DOMAIN"/>
    <property type="match status" value="1"/>
</dbReference>
<dbReference type="PANTHER" id="PTHR47027">
    <property type="entry name" value="REVERSE TRANSCRIPTASE DOMAIN-CONTAINING PROTEIN"/>
    <property type="match status" value="1"/>
</dbReference>
<gene>
    <name evidence="2" type="ORF">BTMF_LOCUS805</name>
</gene>
<reference evidence="4" key="1">
    <citation type="submission" date="2017-02" db="UniProtKB">
        <authorList>
            <consortium name="WormBaseParasite"/>
        </authorList>
    </citation>
    <scope>IDENTIFICATION</scope>
</reference>
<dbReference type="EMBL" id="UZAG01000503">
    <property type="protein sequence ID" value="VDO08661.1"/>
    <property type="molecule type" value="Genomic_DNA"/>
</dbReference>